<keyword evidence="1" id="KW-0489">Methyltransferase</keyword>
<organism evidence="1 3">
    <name type="scientific">Treponema socranskii subsp. socranskii VPI DR56BR1116 = ATCC 35536</name>
    <dbReference type="NCBI Taxonomy" id="1125725"/>
    <lineage>
        <taxon>Bacteria</taxon>
        <taxon>Pseudomonadati</taxon>
        <taxon>Spirochaetota</taxon>
        <taxon>Spirochaetia</taxon>
        <taxon>Spirochaetales</taxon>
        <taxon>Treponemataceae</taxon>
        <taxon>Treponema</taxon>
    </lineage>
</organism>
<dbReference type="Proteomes" id="UP000016646">
    <property type="component" value="Unassembled WGS sequence"/>
</dbReference>
<dbReference type="PATRIC" id="fig|1125725.3.peg.485"/>
<dbReference type="EMBL" id="AUZJ01000011">
    <property type="protein sequence ID" value="ERF61495.1"/>
    <property type="molecule type" value="Genomic_DNA"/>
</dbReference>
<gene>
    <name evidence="2" type="ORF">HMPREF0860_0973</name>
    <name evidence="1" type="ORF">HMPREF1325_0266</name>
</gene>
<evidence type="ECO:0000313" key="3">
    <source>
        <dbReference type="Proteomes" id="UP000016412"/>
    </source>
</evidence>
<accession>U1GU67</accession>
<dbReference type="eggNOG" id="COG0313">
    <property type="taxonomic scope" value="Bacteria"/>
</dbReference>
<dbReference type="GO" id="GO:0032259">
    <property type="term" value="P:methylation"/>
    <property type="evidence" value="ECO:0007669"/>
    <property type="project" value="UniProtKB-KW"/>
</dbReference>
<evidence type="ECO:0000313" key="2">
    <source>
        <dbReference type="EMBL" id="ERK03150.1"/>
    </source>
</evidence>
<name>U1GU67_TRESO</name>
<dbReference type="InterPro" id="IPR014777">
    <property type="entry name" value="4pyrrole_Mease_sub1"/>
</dbReference>
<dbReference type="CDD" id="cd11649">
    <property type="entry name" value="RsmI_like"/>
    <property type="match status" value="1"/>
</dbReference>
<dbReference type="PANTHER" id="PTHR46111">
    <property type="entry name" value="RIBOSOMAL RNA SMALL SUBUNIT METHYLTRANSFERASE I"/>
    <property type="match status" value="1"/>
</dbReference>
<dbReference type="STRING" id="1125725.HMPREF1325_0266"/>
<dbReference type="AlphaFoldDB" id="U1GU67"/>
<sequence>METALYLIPTTLGDTDTERVIPEYNRSIISAIKYFIVENVRSARRFLKKIDASIDIDELTFFVLDEHTDVTKIEPFLAPLKAGFATGVISEAGCPAVADPGAAIVALAHKKGFRVTPLAGPSSIIMALMASGFNGQNFAFNGYLPAKPDARAQRIKQLESRVYKEKQTQLFIEAPYRNMQLLSSLLSSLKGETKLCIAAGITCREEYIRTKSVSEWKKSPLPEINKIPAIFLLYV</sequence>
<reference evidence="3 4" key="1">
    <citation type="submission" date="2013-08" db="EMBL/GenBank/DDBJ databases">
        <authorList>
            <person name="Durkin A.S."/>
            <person name="Haft D.R."/>
            <person name="McCorrison J."/>
            <person name="Torralba M."/>
            <person name="Gillis M."/>
            <person name="Haft D.H."/>
            <person name="Methe B."/>
            <person name="Sutton G."/>
            <person name="Nelson K.E."/>
        </authorList>
    </citation>
    <scope>NUCLEOTIDE SEQUENCE [LARGE SCALE GENOMIC DNA]</scope>
    <source>
        <strain evidence="2 4">ATCC 35536</strain>
        <strain evidence="1 3">VPI DR56BR1116</strain>
    </source>
</reference>
<dbReference type="InterPro" id="IPR014776">
    <property type="entry name" value="4pyrrole_Mease_sub2"/>
</dbReference>
<dbReference type="Gene3D" id="3.40.1010.10">
    <property type="entry name" value="Cobalt-precorrin-4 Transmethylase, Domain 1"/>
    <property type="match status" value="1"/>
</dbReference>
<dbReference type="RefSeq" id="WP_021329556.1">
    <property type="nucleotide sequence ID" value="NZ_AUZJ01000011.1"/>
</dbReference>
<dbReference type="Gene3D" id="3.30.950.10">
    <property type="entry name" value="Methyltransferase, Cobalt-precorrin-4 Transmethylase, Domain 2"/>
    <property type="match status" value="1"/>
</dbReference>
<dbReference type="OrthoDB" id="7061662at2"/>
<keyword evidence="4" id="KW-1185">Reference proteome</keyword>
<evidence type="ECO:0000313" key="1">
    <source>
        <dbReference type="EMBL" id="ERF61495.1"/>
    </source>
</evidence>
<dbReference type="InterPro" id="IPR035996">
    <property type="entry name" value="4pyrrol_Methylase_sf"/>
</dbReference>
<comment type="caution">
    <text evidence="1">The sequence shown here is derived from an EMBL/GenBank/DDBJ whole genome shotgun (WGS) entry which is preliminary data.</text>
</comment>
<evidence type="ECO:0000313" key="4">
    <source>
        <dbReference type="Proteomes" id="UP000016646"/>
    </source>
</evidence>
<dbReference type="GO" id="GO:0008168">
    <property type="term" value="F:methyltransferase activity"/>
    <property type="evidence" value="ECO:0007669"/>
    <property type="project" value="UniProtKB-KW"/>
</dbReference>
<dbReference type="PIRSF" id="PIRSF005917">
    <property type="entry name" value="MTase_YraL"/>
    <property type="match status" value="1"/>
</dbReference>
<dbReference type="Proteomes" id="UP000016412">
    <property type="component" value="Unassembled WGS sequence"/>
</dbReference>
<dbReference type="SUPFAM" id="SSF53790">
    <property type="entry name" value="Tetrapyrrole methylase"/>
    <property type="match status" value="1"/>
</dbReference>
<dbReference type="PANTHER" id="PTHR46111:SF2">
    <property type="entry name" value="SAM-DEPENDENT METHYLTRANSFERASE"/>
    <property type="match status" value="1"/>
</dbReference>
<protein>
    <submittedName>
        <fullName evidence="1">Tetrapyrrole methylase</fullName>
    </submittedName>
</protein>
<dbReference type="EMBL" id="AVQI01000044">
    <property type="protein sequence ID" value="ERK03150.1"/>
    <property type="molecule type" value="Genomic_DNA"/>
</dbReference>
<dbReference type="InterPro" id="IPR008189">
    <property type="entry name" value="rRNA_ssu_MeTfrase_I"/>
</dbReference>
<proteinExistence type="predicted"/>
<keyword evidence="1" id="KW-0808">Transferase</keyword>